<dbReference type="Proteomes" id="UP000424527">
    <property type="component" value="Unassembled WGS sequence"/>
</dbReference>
<dbReference type="Pfam" id="PF17919">
    <property type="entry name" value="RT_RNaseH_2"/>
    <property type="match status" value="1"/>
</dbReference>
<dbReference type="SUPFAM" id="SSF56672">
    <property type="entry name" value="DNA/RNA polymerases"/>
    <property type="match status" value="1"/>
</dbReference>
<dbReference type="PANTHER" id="PTHR37984">
    <property type="entry name" value="PROTEIN CBG26694"/>
    <property type="match status" value="1"/>
</dbReference>
<dbReference type="InterPro" id="IPR041577">
    <property type="entry name" value="RT_RNaseH_2"/>
</dbReference>
<reference evidence="2 3" key="1">
    <citation type="submission" date="2019-07" db="EMBL/GenBank/DDBJ databases">
        <title>Chromosome genome assembly for large yellow croaker.</title>
        <authorList>
            <person name="Xiao S."/>
        </authorList>
    </citation>
    <scope>NUCLEOTIDE SEQUENCE [LARGE SCALE GENOMIC DNA]</scope>
    <source>
        <strain evidence="2">JMULYC20181020</strain>
        <tissue evidence="2">Muscle</tissue>
    </source>
</reference>
<comment type="caution">
    <text evidence="2">The sequence shown here is derived from an EMBL/GenBank/DDBJ whole genome shotgun (WGS) entry which is preliminary data.</text>
</comment>
<dbReference type="InterPro" id="IPR050951">
    <property type="entry name" value="Retrovirus_Pol_polyprotein"/>
</dbReference>
<dbReference type="EMBL" id="REGW02000015">
    <property type="protein sequence ID" value="KAE8285776.1"/>
    <property type="molecule type" value="Genomic_DNA"/>
</dbReference>
<organism evidence="2 3">
    <name type="scientific">Larimichthys crocea</name>
    <name type="common">Large yellow croaker</name>
    <name type="synonym">Pseudosciaena crocea</name>
    <dbReference type="NCBI Taxonomy" id="215358"/>
    <lineage>
        <taxon>Eukaryota</taxon>
        <taxon>Metazoa</taxon>
        <taxon>Chordata</taxon>
        <taxon>Craniata</taxon>
        <taxon>Vertebrata</taxon>
        <taxon>Euteleostomi</taxon>
        <taxon>Actinopterygii</taxon>
        <taxon>Neopterygii</taxon>
        <taxon>Teleostei</taxon>
        <taxon>Neoteleostei</taxon>
        <taxon>Acanthomorphata</taxon>
        <taxon>Eupercaria</taxon>
        <taxon>Sciaenidae</taxon>
        <taxon>Larimichthys</taxon>
    </lineage>
</organism>
<dbReference type="AlphaFoldDB" id="A0A6G0I3J6"/>
<dbReference type="Gene3D" id="3.10.20.370">
    <property type="match status" value="1"/>
</dbReference>
<dbReference type="FunFam" id="3.10.20.370:FF:000001">
    <property type="entry name" value="Retrovirus-related Pol polyprotein from transposon 17.6-like protein"/>
    <property type="match status" value="1"/>
</dbReference>
<name>A0A6G0I3J6_LARCR</name>
<keyword evidence="3" id="KW-1185">Reference proteome</keyword>
<dbReference type="Gene3D" id="3.30.70.270">
    <property type="match status" value="2"/>
</dbReference>
<evidence type="ECO:0000313" key="3">
    <source>
        <dbReference type="Proteomes" id="UP000424527"/>
    </source>
</evidence>
<dbReference type="FunFam" id="3.30.70.270:FF:000026">
    <property type="entry name" value="Transposon Ty3-G Gag-Pol polyprotein"/>
    <property type="match status" value="1"/>
</dbReference>
<sequence length="274" mass="30802">MDSLKHTQDLEKREVIKPVNELTEWVNSLVATKKKNGSLRVCLDPCNLNEAVKRQHYSIPTPEDMGSKLAGKTIFTMLDEKDGYWQIKLDEPPVLVQNCAPLLRHGADTAFSGFRLGLRQRADDAKIKAIIDMPPPEDKQSLQRLLGMTKFLAQHIPNEASLTAPLRQLLKKDAVWQWCPHHSAALETLKTALTQAPVLVYYDHKKPLTLQADSSKGGLGACLLQDERPLCYASRALTVTEKRYAQIEKELLAIVFAAKRFHQYVFGSDCAVRS</sequence>
<dbReference type="InterPro" id="IPR043128">
    <property type="entry name" value="Rev_trsase/Diguanyl_cyclase"/>
</dbReference>
<evidence type="ECO:0000259" key="1">
    <source>
        <dbReference type="Pfam" id="PF17919"/>
    </source>
</evidence>
<dbReference type="InterPro" id="IPR043502">
    <property type="entry name" value="DNA/RNA_pol_sf"/>
</dbReference>
<gene>
    <name evidence="2" type="ORF">D5F01_LYC15444</name>
</gene>
<proteinExistence type="predicted"/>
<dbReference type="Gene3D" id="3.10.10.10">
    <property type="entry name" value="HIV Type 1 Reverse Transcriptase, subunit A, domain 1"/>
    <property type="match status" value="1"/>
</dbReference>
<accession>A0A6G0I3J6</accession>
<feature type="domain" description="Reverse transcriptase/retrotransposon-derived protein RNase H-like" evidence="1">
    <location>
        <begin position="178"/>
        <end position="270"/>
    </location>
</feature>
<dbReference type="PANTHER" id="PTHR37984:SF7">
    <property type="entry name" value="INTEGRASE CATALYTIC DOMAIN-CONTAINING PROTEIN"/>
    <property type="match status" value="1"/>
</dbReference>
<evidence type="ECO:0000313" key="2">
    <source>
        <dbReference type="EMBL" id="KAE8285776.1"/>
    </source>
</evidence>
<protein>
    <recommendedName>
        <fullName evidence="1">Reverse transcriptase/retrotransposon-derived protein RNase H-like domain-containing protein</fullName>
    </recommendedName>
</protein>